<dbReference type="PANTHER" id="PTHR10913:SF45">
    <property type="entry name" value="FOLLISTATIN, ISOFORM A-RELATED"/>
    <property type="match status" value="1"/>
</dbReference>
<feature type="domain" description="Kazal-like" evidence="5">
    <location>
        <begin position="20"/>
        <end position="70"/>
    </location>
</feature>
<dbReference type="SMART" id="SM00280">
    <property type="entry name" value="KAZAL"/>
    <property type="match status" value="2"/>
</dbReference>
<protein>
    <submittedName>
        <fullName evidence="6">Epi6-like protease inhibitor</fullName>
    </submittedName>
</protein>
<proteinExistence type="predicted"/>
<dbReference type="Proteomes" id="UP000198211">
    <property type="component" value="Unassembled WGS sequence"/>
</dbReference>
<evidence type="ECO:0000313" key="6">
    <source>
        <dbReference type="EMBL" id="OWZ21560.1"/>
    </source>
</evidence>
<name>A0A225WXI8_9STRA</name>
<dbReference type="InterPro" id="IPR050653">
    <property type="entry name" value="Prot_Inhib_GrowthFact_Antg"/>
</dbReference>
<dbReference type="AlphaFoldDB" id="A0A225WXI8"/>
<evidence type="ECO:0000259" key="5">
    <source>
        <dbReference type="SMART" id="SM00280"/>
    </source>
</evidence>
<keyword evidence="1" id="KW-0646">Protease inhibitor</keyword>
<dbReference type="InterPro" id="IPR002350">
    <property type="entry name" value="Kazal_dom"/>
</dbReference>
<sequence length="153" mass="17207">MCKEKLKSGSKEEDDASDKSCNYICPKSMLQVIRPPVIDDDGNAYESECEMKRAHCKQKAAKGKKKERQSDESDSADGDSTDQNDTFCPQLCLDNYDPVTDETGKTYSNACYMKRAKCKGKKKDVDVLAEYERIYGKPFGASRKTNVDNDTDK</sequence>
<dbReference type="GO" id="GO:0005576">
    <property type="term" value="C:extracellular region"/>
    <property type="evidence" value="ECO:0007669"/>
    <property type="project" value="TreeGrafter"/>
</dbReference>
<dbReference type="SUPFAM" id="SSF100895">
    <property type="entry name" value="Kazal-type serine protease inhibitors"/>
    <property type="match status" value="2"/>
</dbReference>
<evidence type="ECO:0000256" key="2">
    <source>
        <dbReference type="ARBA" id="ARBA00022900"/>
    </source>
</evidence>
<evidence type="ECO:0000256" key="1">
    <source>
        <dbReference type="ARBA" id="ARBA00022690"/>
    </source>
</evidence>
<keyword evidence="2" id="KW-0722">Serine protease inhibitor</keyword>
<reference evidence="7" key="1">
    <citation type="submission" date="2017-03" db="EMBL/GenBank/DDBJ databases">
        <title>Phytopthora megakarya and P. palmivora, two closely related causual agents of cacao black pod achieved similar genome size and gene model numbers by different mechanisms.</title>
        <authorList>
            <person name="Ali S."/>
            <person name="Shao J."/>
            <person name="Larry D.J."/>
            <person name="Kronmiller B."/>
            <person name="Shen D."/>
            <person name="Strem M.D."/>
            <person name="Melnick R.L."/>
            <person name="Guiltinan M.J."/>
            <person name="Tyler B.M."/>
            <person name="Meinhardt L.W."/>
            <person name="Bailey B.A."/>
        </authorList>
    </citation>
    <scope>NUCLEOTIDE SEQUENCE [LARGE SCALE GENOMIC DNA]</scope>
    <source>
        <strain evidence="7">zdho120</strain>
    </source>
</reference>
<keyword evidence="3" id="KW-1015">Disulfide bond</keyword>
<feature type="domain" description="Kazal-like" evidence="5">
    <location>
        <begin position="87"/>
        <end position="133"/>
    </location>
</feature>
<feature type="region of interest" description="Disordered" evidence="4">
    <location>
        <begin position="54"/>
        <end position="84"/>
    </location>
</feature>
<evidence type="ECO:0000256" key="4">
    <source>
        <dbReference type="SAM" id="MobiDB-lite"/>
    </source>
</evidence>
<organism evidence="6 7">
    <name type="scientific">Phytophthora megakarya</name>
    <dbReference type="NCBI Taxonomy" id="4795"/>
    <lineage>
        <taxon>Eukaryota</taxon>
        <taxon>Sar</taxon>
        <taxon>Stramenopiles</taxon>
        <taxon>Oomycota</taxon>
        <taxon>Peronosporomycetes</taxon>
        <taxon>Peronosporales</taxon>
        <taxon>Peronosporaceae</taxon>
        <taxon>Phytophthora</taxon>
    </lineage>
</organism>
<dbReference type="PANTHER" id="PTHR10913">
    <property type="entry name" value="FOLLISTATIN-RELATED"/>
    <property type="match status" value="1"/>
</dbReference>
<dbReference type="InterPro" id="IPR036058">
    <property type="entry name" value="Kazal_dom_sf"/>
</dbReference>
<feature type="compositionally biased region" description="Acidic residues" evidence="4">
    <location>
        <begin position="72"/>
        <end position="82"/>
    </location>
</feature>
<dbReference type="OrthoDB" id="10029953at2759"/>
<evidence type="ECO:0000256" key="3">
    <source>
        <dbReference type="ARBA" id="ARBA00023157"/>
    </source>
</evidence>
<comment type="caution">
    <text evidence="6">The sequence shown here is derived from an EMBL/GenBank/DDBJ whole genome shotgun (WGS) entry which is preliminary data.</text>
</comment>
<dbReference type="EMBL" id="NBNE01000211">
    <property type="protein sequence ID" value="OWZ21560.1"/>
    <property type="molecule type" value="Genomic_DNA"/>
</dbReference>
<evidence type="ECO:0000313" key="7">
    <source>
        <dbReference type="Proteomes" id="UP000198211"/>
    </source>
</evidence>
<keyword evidence="7" id="KW-1185">Reference proteome</keyword>
<feature type="compositionally biased region" description="Basic residues" evidence="4">
    <location>
        <begin position="54"/>
        <end position="67"/>
    </location>
</feature>
<gene>
    <name evidence="6" type="ORF">PHMEG_0003874</name>
</gene>
<dbReference type="Pfam" id="PF07648">
    <property type="entry name" value="Kazal_2"/>
    <property type="match status" value="2"/>
</dbReference>
<dbReference type="Gene3D" id="3.30.60.30">
    <property type="match status" value="2"/>
</dbReference>
<accession>A0A225WXI8</accession>